<dbReference type="InterPro" id="IPR022634">
    <property type="entry name" value="DNA_polIII_beta_N"/>
</dbReference>
<dbReference type="GO" id="GO:0006271">
    <property type="term" value="P:DNA strand elongation involved in DNA replication"/>
    <property type="evidence" value="ECO:0007669"/>
    <property type="project" value="TreeGrafter"/>
</dbReference>
<proteinExistence type="inferred from homology"/>
<evidence type="ECO:0000256" key="10">
    <source>
        <dbReference type="PIRNR" id="PIRNR000804"/>
    </source>
</evidence>
<comment type="subunit">
    <text evidence="10">Forms a ring-shaped head-to-tail homodimer around DNA.</text>
</comment>
<feature type="domain" description="DNA polymerase III beta sliding clamp central" evidence="12">
    <location>
        <begin position="130"/>
        <end position="244"/>
    </location>
</feature>
<dbReference type="GO" id="GO:0009360">
    <property type="term" value="C:DNA polymerase III complex"/>
    <property type="evidence" value="ECO:0007669"/>
    <property type="project" value="InterPro"/>
</dbReference>
<evidence type="ECO:0000256" key="3">
    <source>
        <dbReference type="ARBA" id="ARBA00021035"/>
    </source>
</evidence>
<sequence>MKITCNKNELTNALQIVARAVASKPQTPILSGIYLRAEGTTLELQATNYEIGLVARIEAEIEEAGELTVGGRYFQEVVRKLPGENVKLACTADEKIVHIESAMAKFTLLSMNAAEFPTIQPLKGNLDFAIKDNILRDLIKKTVFACSNDEARPVFTGCSLEVTENKVTMAATNTHRLSVKSETFDQSIGNIKVIIPSRILQELLHNMSSDIPTDVKISCSYNQISFSFDNLYMTSRLIEGQFPNYRGVIPPEFATHVKTDTASFAAAVDRISLIARAGVYNTIKLEFAGDQIHITSNNPEIGNAEEYIPAEIDGPDIAIAFNAQYIIDVLKNIDSKTCRIGLNQPLSPASIQEEDDDSFVYIVTPVRTNH</sequence>
<dbReference type="Pfam" id="PF02767">
    <property type="entry name" value="DNA_pol3_beta_2"/>
    <property type="match status" value="1"/>
</dbReference>
<dbReference type="SMART" id="SM00480">
    <property type="entry name" value="POL3Bc"/>
    <property type="match status" value="1"/>
</dbReference>
<dbReference type="Proteomes" id="UP000095546">
    <property type="component" value="Unassembled WGS sequence"/>
</dbReference>
<keyword evidence="7 10" id="KW-0235">DNA replication</keyword>
<feature type="domain" description="DNA polymerase III beta sliding clamp N-terminal" evidence="11">
    <location>
        <begin position="1"/>
        <end position="119"/>
    </location>
</feature>
<evidence type="ECO:0000313" key="15">
    <source>
        <dbReference type="Proteomes" id="UP000095546"/>
    </source>
</evidence>
<keyword evidence="8 10" id="KW-0239">DNA-directed DNA polymerase</keyword>
<evidence type="ECO:0000256" key="4">
    <source>
        <dbReference type="ARBA" id="ARBA00022490"/>
    </source>
</evidence>
<dbReference type="PIRSF" id="PIRSF000804">
    <property type="entry name" value="DNA_pol_III_b"/>
    <property type="match status" value="1"/>
</dbReference>
<keyword evidence="15" id="KW-1185">Reference proteome</keyword>
<accession>A0A173XFD7</accession>
<dbReference type="CDD" id="cd00140">
    <property type="entry name" value="beta_clamp"/>
    <property type="match status" value="1"/>
</dbReference>
<keyword evidence="4 10" id="KW-0963">Cytoplasm</keyword>
<dbReference type="AlphaFoldDB" id="A0A173XFD7"/>
<evidence type="ECO:0000259" key="12">
    <source>
        <dbReference type="Pfam" id="PF02767"/>
    </source>
</evidence>
<dbReference type="EMBL" id="CYYU01000002">
    <property type="protein sequence ID" value="CUN49355.1"/>
    <property type="molecule type" value="Genomic_DNA"/>
</dbReference>
<organism evidence="14 15">
    <name type="scientific">Mitsuokella jalaludinii</name>
    <dbReference type="NCBI Taxonomy" id="187979"/>
    <lineage>
        <taxon>Bacteria</taxon>
        <taxon>Bacillati</taxon>
        <taxon>Bacillota</taxon>
        <taxon>Negativicutes</taxon>
        <taxon>Selenomonadales</taxon>
        <taxon>Selenomonadaceae</taxon>
        <taxon>Mitsuokella</taxon>
    </lineage>
</organism>
<dbReference type="GO" id="GO:0005737">
    <property type="term" value="C:cytoplasm"/>
    <property type="evidence" value="ECO:0007669"/>
    <property type="project" value="UniProtKB-SubCell"/>
</dbReference>
<name>A0A173XFD7_9FIRM</name>
<gene>
    <name evidence="14" type="primary">dnaN</name>
    <name evidence="14" type="ORF">ERS852385_00573</name>
</gene>
<dbReference type="InterPro" id="IPR022635">
    <property type="entry name" value="DNA_polIII_beta_C"/>
</dbReference>
<evidence type="ECO:0000259" key="13">
    <source>
        <dbReference type="Pfam" id="PF02768"/>
    </source>
</evidence>
<dbReference type="GO" id="GO:0003677">
    <property type="term" value="F:DNA binding"/>
    <property type="evidence" value="ECO:0007669"/>
    <property type="project" value="UniProtKB-UniRule"/>
</dbReference>
<keyword evidence="9" id="KW-0238">DNA-binding</keyword>
<dbReference type="Gene3D" id="3.10.150.10">
    <property type="entry name" value="DNA Polymerase III, subunit A, domain 2"/>
    <property type="match status" value="1"/>
</dbReference>
<evidence type="ECO:0000313" key="14">
    <source>
        <dbReference type="EMBL" id="CUN49355.1"/>
    </source>
</evidence>
<comment type="similarity">
    <text evidence="2 10">Belongs to the beta sliding clamp family.</text>
</comment>
<dbReference type="PANTHER" id="PTHR30478">
    <property type="entry name" value="DNA POLYMERASE III SUBUNIT BETA"/>
    <property type="match status" value="1"/>
</dbReference>
<dbReference type="NCBIfam" id="TIGR00663">
    <property type="entry name" value="dnan"/>
    <property type="match status" value="1"/>
</dbReference>
<dbReference type="eggNOG" id="COG0592">
    <property type="taxonomic scope" value="Bacteria"/>
</dbReference>
<keyword evidence="6 10" id="KW-0548">Nucleotidyltransferase</keyword>
<dbReference type="Pfam" id="PF00712">
    <property type="entry name" value="DNA_pol3_beta"/>
    <property type="match status" value="1"/>
</dbReference>
<dbReference type="Gene3D" id="3.70.10.10">
    <property type="match status" value="1"/>
</dbReference>
<evidence type="ECO:0000256" key="9">
    <source>
        <dbReference type="ARBA" id="ARBA00023125"/>
    </source>
</evidence>
<evidence type="ECO:0000256" key="6">
    <source>
        <dbReference type="ARBA" id="ARBA00022695"/>
    </source>
</evidence>
<reference evidence="14 15" key="1">
    <citation type="submission" date="2015-09" db="EMBL/GenBank/DDBJ databases">
        <authorList>
            <consortium name="Pathogen Informatics"/>
        </authorList>
    </citation>
    <scope>NUCLEOTIDE SEQUENCE [LARGE SCALE GENOMIC DNA]</scope>
    <source>
        <strain evidence="14 15">2789STDY5608828</strain>
    </source>
</reference>
<keyword evidence="5 10" id="KW-0808">Transferase</keyword>
<evidence type="ECO:0000256" key="7">
    <source>
        <dbReference type="ARBA" id="ARBA00022705"/>
    </source>
</evidence>
<dbReference type="OrthoDB" id="8421503at2"/>
<dbReference type="Pfam" id="PF02768">
    <property type="entry name" value="DNA_pol3_beta_3"/>
    <property type="match status" value="1"/>
</dbReference>
<dbReference type="InterPro" id="IPR022637">
    <property type="entry name" value="DNA_polIII_beta_cen"/>
</dbReference>
<evidence type="ECO:0000256" key="1">
    <source>
        <dbReference type="ARBA" id="ARBA00004496"/>
    </source>
</evidence>
<dbReference type="RefSeq" id="WP_055160488.1">
    <property type="nucleotide sequence ID" value="NZ_CABIWZ010000002.1"/>
</dbReference>
<dbReference type="SUPFAM" id="SSF55979">
    <property type="entry name" value="DNA clamp"/>
    <property type="match status" value="3"/>
</dbReference>
<comment type="function">
    <text evidence="10">Confers DNA tethering and processivity to DNA polymerases and other proteins. Acts as a clamp, forming a ring around DNA (a reaction catalyzed by the clamp-loading complex) which diffuses in an ATP-independent manner freely and bidirectionally along dsDNA. Initially characterized for its ability to contact the catalytic subunit of DNA polymerase III (Pol III), a complex, multichain enzyme responsible for most of the replicative synthesis in bacteria; Pol III exhibits 3'-5' exonuclease proofreading activity. The beta chain is required for initiation of replication as well as for processivity of DNA replication.</text>
</comment>
<dbReference type="STRING" id="187979.ERS852385_00573"/>
<comment type="subcellular location">
    <subcellularLocation>
        <location evidence="1 10">Cytoplasm</location>
    </subcellularLocation>
</comment>
<evidence type="ECO:0000256" key="8">
    <source>
        <dbReference type="ARBA" id="ARBA00022932"/>
    </source>
</evidence>
<feature type="domain" description="DNA polymerase III beta sliding clamp C-terminal" evidence="13">
    <location>
        <begin position="248"/>
        <end position="367"/>
    </location>
</feature>
<protein>
    <recommendedName>
        <fullName evidence="3 10">Beta sliding clamp</fullName>
    </recommendedName>
</protein>
<dbReference type="GO" id="GO:0003887">
    <property type="term" value="F:DNA-directed DNA polymerase activity"/>
    <property type="evidence" value="ECO:0007669"/>
    <property type="project" value="UniProtKB-UniRule"/>
</dbReference>
<evidence type="ECO:0000256" key="2">
    <source>
        <dbReference type="ARBA" id="ARBA00010752"/>
    </source>
</evidence>
<evidence type="ECO:0000256" key="5">
    <source>
        <dbReference type="ARBA" id="ARBA00022679"/>
    </source>
</evidence>
<dbReference type="InterPro" id="IPR001001">
    <property type="entry name" value="DNA_polIII_beta"/>
</dbReference>
<evidence type="ECO:0000259" key="11">
    <source>
        <dbReference type="Pfam" id="PF00712"/>
    </source>
</evidence>
<dbReference type="GO" id="GO:0008408">
    <property type="term" value="F:3'-5' exonuclease activity"/>
    <property type="evidence" value="ECO:0007669"/>
    <property type="project" value="InterPro"/>
</dbReference>
<dbReference type="PANTHER" id="PTHR30478:SF0">
    <property type="entry name" value="BETA SLIDING CLAMP"/>
    <property type="match status" value="1"/>
</dbReference>
<dbReference type="InterPro" id="IPR046938">
    <property type="entry name" value="DNA_clamp_sf"/>
</dbReference>